<dbReference type="KEGG" id="apuu:APUU_60572A"/>
<sequence length="146" mass="15879">MRSRGRPMEGKQDKRQFMSVGPGLNRLFPVEQVVTEPGTVGAVAIKRSKLEPGVLARVRLRCDFGSHSNPHPTSPTWPSPRSVALSLRSSEGLLLSPGTYQPGFCCLIILLACGLSILYPPCSSALLDTYSLTLIHSLIVIFNCWG</sequence>
<protein>
    <submittedName>
        <fullName evidence="1">Uncharacterized protein</fullName>
    </submittedName>
</protein>
<organism evidence="1 2">
    <name type="scientific">Aspergillus puulaauensis</name>
    <dbReference type="NCBI Taxonomy" id="1220207"/>
    <lineage>
        <taxon>Eukaryota</taxon>
        <taxon>Fungi</taxon>
        <taxon>Dikarya</taxon>
        <taxon>Ascomycota</taxon>
        <taxon>Pezizomycotina</taxon>
        <taxon>Eurotiomycetes</taxon>
        <taxon>Eurotiomycetidae</taxon>
        <taxon>Eurotiales</taxon>
        <taxon>Aspergillaceae</taxon>
        <taxon>Aspergillus</taxon>
    </lineage>
</organism>
<evidence type="ECO:0000313" key="2">
    <source>
        <dbReference type="Proteomes" id="UP000654913"/>
    </source>
</evidence>
<name>A0A7R7XVG9_9EURO</name>
<reference evidence="1" key="1">
    <citation type="submission" date="2021-01" db="EMBL/GenBank/DDBJ databases">
        <authorList>
            <consortium name="Aspergillus puulaauensis MK2 genome sequencing consortium"/>
            <person name="Kazuki M."/>
            <person name="Futagami T."/>
        </authorList>
    </citation>
    <scope>NUCLEOTIDE SEQUENCE</scope>
    <source>
        <strain evidence="1">MK2</strain>
    </source>
</reference>
<keyword evidence="2" id="KW-1185">Reference proteome</keyword>
<dbReference type="EMBL" id="AP024448">
    <property type="protein sequence ID" value="BCS27524.1"/>
    <property type="molecule type" value="Genomic_DNA"/>
</dbReference>
<dbReference type="RefSeq" id="XP_041559718.1">
    <property type="nucleotide sequence ID" value="XM_041693827.1"/>
</dbReference>
<accession>A0A7R7XVG9</accession>
<dbReference type="AlphaFoldDB" id="A0A7R7XVG9"/>
<proteinExistence type="predicted"/>
<reference evidence="1" key="2">
    <citation type="submission" date="2021-02" db="EMBL/GenBank/DDBJ databases">
        <title>Aspergillus puulaauensis MK2 genome sequence.</title>
        <authorList>
            <person name="Futagami T."/>
            <person name="Mori K."/>
            <person name="Kadooka C."/>
            <person name="Tanaka T."/>
        </authorList>
    </citation>
    <scope>NUCLEOTIDE SEQUENCE</scope>
    <source>
        <strain evidence="1">MK2</strain>
    </source>
</reference>
<evidence type="ECO:0000313" key="1">
    <source>
        <dbReference type="EMBL" id="BCS27524.1"/>
    </source>
</evidence>
<gene>
    <name evidence="1" type="ORF">APUU_60572A</name>
</gene>
<dbReference type="Proteomes" id="UP000654913">
    <property type="component" value="Chromosome 6"/>
</dbReference>
<dbReference type="GeneID" id="64977529"/>